<dbReference type="CDD" id="cd08195">
    <property type="entry name" value="DHQS"/>
    <property type="match status" value="1"/>
</dbReference>
<dbReference type="SUPFAM" id="SSF56796">
    <property type="entry name" value="Dehydroquinate synthase-like"/>
    <property type="match status" value="1"/>
</dbReference>
<evidence type="ECO:0000256" key="9">
    <source>
        <dbReference type="ARBA" id="ARBA00017684"/>
    </source>
</evidence>
<comment type="cofactor">
    <cofactor evidence="2 19">
        <name>NAD(+)</name>
        <dbReference type="ChEBI" id="CHEBI:57540"/>
    </cofactor>
</comment>
<evidence type="ECO:0000313" key="22">
    <source>
        <dbReference type="EMBL" id="PZQ44385.1"/>
    </source>
</evidence>
<dbReference type="Gene3D" id="1.20.1090.10">
    <property type="entry name" value="Dehydroquinate synthase-like - alpha domain"/>
    <property type="match status" value="1"/>
</dbReference>
<dbReference type="GO" id="GO:0009423">
    <property type="term" value="P:chorismate biosynthetic process"/>
    <property type="evidence" value="ECO:0007669"/>
    <property type="project" value="UniProtKB-UniRule"/>
</dbReference>
<protein>
    <recommendedName>
        <fullName evidence="9 19">3-dehydroquinate synthase</fullName>
        <shortName evidence="19">DHQS</shortName>
        <ecNumber evidence="8 19">4.2.3.4</ecNumber>
    </recommendedName>
</protein>
<feature type="binding site" evidence="19">
    <location>
        <begin position="130"/>
        <end position="131"/>
    </location>
    <ligand>
        <name>NAD(+)</name>
        <dbReference type="ChEBI" id="CHEBI:57540"/>
    </ligand>
</feature>
<evidence type="ECO:0000256" key="19">
    <source>
        <dbReference type="HAMAP-Rule" id="MF_00110"/>
    </source>
</evidence>
<feature type="binding site" evidence="19">
    <location>
        <position position="185"/>
    </location>
    <ligand>
        <name>Zn(2+)</name>
        <dbReference type="ChEBI" id="CHEBI:29105"/>
    </ligand>
</feature>
<evidence type="ECO:0000256" key="7">
    <source>
        <dbReference type="ARBA" id="ARBA00005412"/>
    </source>
</evidence>
<comment type="pathway">
    <text evidence="6 19">Metabolic intermediate biosynthesis; chorismate biosynthesis; chorismate from D-erythrose 4-phosphate and phosphoenolpyruvate: step 2/7.</text>
</comment>
<evidence type="ECO:0000259" key="20">
    <source>
        <dbReference type="Pfam" id="PF01761"/>
    </source>
</evidence>
<dbReference type="HAMAP" id="MF_00110">
    <property type="entry name" value="DHQ_synthase"/>
    <property type="match status" value="1"/>
</dbReference>
<keyword evidence="11 19" id="KW-0028">Amino-acid biosynthesis</keyword>
<dbReference type="PIRSF" id="PIRSF001455">
    <property type="entry name" value="DHQ_synth"/>
    <property type="match status" value="1"/>
</dbReference>
<evidence type="ECO:0000259" key="21">
    <source>
        <dbReference type="Pfam" id="PF24621"/>
    </source>
</evidence>
<feature type="binding site" evidence="19">
    <location>
        <position position="268"/>
    </location>
    <ligand>
        <name>Zn(2+)</name>
        <dbReference type="ChEBI" id="CHEBI:29105"/>
    </ligand>
</feature>
<comment type="catalytic activity">
    <reaction evidence="1 19">
        <text>7-phospho-2-dehydro-3-deoxy-D-arabino-heptonate = 3-dehydroquinate + phosphate</text>
        <dbReference type="Rhea" id="RHEA:21968"/>
        <dbReference type="ChEBI" id="CHEBI:32364"/>
        <dbReference type="ChEBI" id="CHEBI:43474"/>
        <dbReference type="ChEBI" id="CHEBI:58394"/>
        <dbReference type="EC" id="4.2.3.4"/>
    </reaction>
</comment>
<evidence type="ECO:0000256" key="6">
    <source>
        <dbReference type="ARBA" id="ARBA00004661"/>
    </source>
</evidence>
<evidence type="ECO:0000256" key="8">
    <source>
        <dbReference type="ARBA" id="ARBA00013031"/>
    </source>
</evidence>
<dbReference type="EC" id="4.2.3.4" evidence="8 19"/>
<keyword evidence="14 19" id="KW-0862">Zinc</keyword>
<reference evidence="22 23" key="1">
    <citation type="submission" date="2017-08" db="EMBL/GenBank/DDBJ databases">
        <title>Infants hospitalized years apart are colonized by the same room-sourced microbial strains.</title>
        <authorList>
            <person name="Brooks B."/>
            <person name="Olm M.R."/>
            <person name="Firek B.A."/>
            <person name="Baker R."/>
            <person name="Thomas B.C."/>
            <person name="Morowitz M.J."/>
            <person name="Banfield J.F."/>
        </authorList>
    </citation>
    <scope>NUCLEOTIDE SEQUENCE [LARGE SCALE GENOMIC DNA]</scope>
    <source>
        <strain evidence="22">S2_005_002_R2_29</strain>
    </source>
</reference>
<dbReference type="UniPathway" id="UPA00053">
    <property type="reaction ID" value="UER00085"/>
</dbReference>
<keyword evidence="18 19" id="KW-0170">Cobalt</keyword>
<evidence type="ECO:0000256" key="1">
    <source>
        <dbReference type="ARBA" id="ARBA00001393"/>
    </source>
</evidence>
<evidence type="ECO:0000256" key="15">
    <source>
        <dbReference type="ARBA" id="ARBA00023027"/>
    </source>
</evidence>
<feature type="domain" description="3-dehydroquinate synthase N-terminal" evidence="20">
    <location>
        <begin position="69"/>
        <end position="180"/>
    </location>
</feature>
<comment type="function">
    <text evidence="4 19">Catalyzes the conversion of 3-deoxy-D-arabino-heptulosonate 7-phosphate (DAHP) to dehydroquinate (DHQ).</text>
</comment>
<keyword evidence="16 19" id="KW-0057">Aromatic amino acid biosynthesis</keyword>
<keyword evidence="13 19" id="KW-0547">Nucleotide-binding</keyword>
<comment type="caution">
    <text evidence="22">The sequence shown here is derived from an EMBL/GenBank/DDBJ whole genome shotgun (WGS) entry which is preliminary data.</text>
</comment>
<proteinExistence type="inferred from homology"/>
<dbReference type="PANTHER" id="PTHR43622">
    <property type="entry name" value="3-DEHYDROQUINATE SYNTHASE"/>
    <property type="match status" value="1"/>
</dbReference>
<comment type="subcellular location">
    <subcellularLocation>
        <location evidence="5 19">Cytoplasm</location>
    </subcellularLocation>
</comment>
<accession>A0A2W5N0E6</accession>
<evidence type="ECO:0000256" key="10">
    <source>
        <dbReference type="ARBA" id="ARBA00022490"/>
    </source>
</evidence>
<dbReference type="InterPro" id="IPR050071">
    <property type="entry name" value="Dehydroquinate_synthase"/>
</dbReference>
<feature type="binding site" evidence="19">
    <location>
        <begin position="106"/>
        <end position="110"/>
    </location>
    <ligand>
        <name>NAD(+)</name>
        <dbReference type="ChEBI" id="CHEBI:57540"/>
    </ligand>
</feature>
<dbReference type="InterPro" id="IPR030960">
    <property type="entry name" value="DHQS/DOIS_N"/>
</dbReference>
<dbReference type="GO" id="GO:0009073">
    <property type="term" value="P:aromatic amino acid family biosynthetic process"/>
    <property type="evidence" value="ECO:0007669"/>
    <property type="project" value="UniProtKB-KW"/>
</dbReference>
<evidence type="ECO:0000256" key="16">
    <source>
        <dbReference type="ARBA" id="ARBA00023141"/>
    </source>
</evidence>
<dbReference type="InterPro" id="IPR016037">
    <property type="entry name" value="DHQ_synth_AroB"/>
</dbReference>
<feature type="binding site" evidence="19">
    <location>
        <position position="250"/>
    </location>
    <ligand>
        <name>Zn(2+)</name>
        <dbReference type="ChEBI" id="CHEBI:29105"/>
    </ligand>
</feature>
<dbReference type="EMBL" id="QFQB01000095">
    <property type="protein sequence ID" value="PZQ44385.1"/>
    <property type="molecule type" value="Genomic_DNA"/>
</dbReference>
<feature type="binding site" evidence="19">
    <location>
        <begin position="170"/>
        <end position="173"/>
    </location>
    <ligand>
        <name>NAD(+)</name>
        <dbReference type="ChEBI" id="CHEBI:57540"/>
    </ligand>
</feature>
<dbReference type="Gene3D" id="3.40.50.1970">
    <property type="match status" value="1"/>
</dbReference>
<keyword evidence="15 19" id="KW-0520">NAD</keyword>
<keyword evidence="12 19" id="KW-0479">Metal-binding</keyword>
<sequence length="370" mass="39876">MAKPITVPVDLGDRSYKIHIGEGVLDKAMEFLPFDLKGRKVFILHDKNVASHAERLATSLKADGIKFLAVEGGEQAKSFGQLQIVTDWLLSNNVDRKSALFVVGGGVIGDLGGFAASVTMRGIPFVQVPTTLLAQVDSSVGGKTGINAVQGKNLIGAFYQPVAVLCDVSTLKTLPERELKAGYAEVVKYGLLGSAEFYNWLEANAEKILSLEPAPLMDAIETSCRMKAEIVGDDEREQAGGDRALLNLGHTFGHALEATAGYDGRLLHGEAVSIGMVLAFRLCVRMGICAGQDADRMERHLKACGLKTEIAQISPKLTQNAREITELMYHDKKASGGKIGFILVREIGNAFQSPDVDMNEVESVVRTSMQ</sequence>
<feature type="domain" description="3-dehydroquinate synthase C-terminal" evidence="21">
    <location>
        <begin position="182"/>
        <end position="334"/>
    </location>
</feature>
<evidence type="ECO:0000256" key="12">
    <source>
        <dbReference type="ARBA" id="ARBA00022723"/>
    </source>
</evidence>
<dbReference type="NCBIfam" id="TIGR01357">
    <property type="entry name" value="aroB"/>
    <property type="match status" value="1"/>
</dbReference>
<dbReference type="Pfam" id="PF01761">
    <property type="entry name" value="DHQ_synthase"/>
    <property type="match status" value="1"/>
</dbReference>
<gene>
    <name evidence="19" type="primary">aroB</name>
    <name evidence="22" type="ORF">DI551_10250</name>
</gene>
<organism evidence="22 23">
    <name type="scientific">Micavibrio aeruginosavorus</name>
    <dbReference type="NCBI Taxonomy" id="349221"/>
    <lineage>
        <taxon>Bacteria</taxon>
        <taxon>Pseudomonadati</taxon>
        <taxon>Bdellovibrionota</taxon>
        <taxon>Bdellovibrionia</taxon>
        <taxon>Bdellovibrionales</taxon>
        <taxon>Pseudobdellovibrionaceae</taxon>
        <taxon>Micavibrio</taxon>
    </lineage>
</organism>
<keyword evidence="17 19" id="KW-0456">Lyase</keyword>
<dbReference type="FunFam" id="3.40.50.1970:FF:000007">
    <property type="entry name" value="Pentafunctional AROM polypeptide"/>
    <property type="match status" value="1"/>
</dbReference>
<dbReference type="Proteomes" id="UP000249417">
    <property type="component" value="Unassembled WGS sequence"/>
</dbReference>
<feature type="binding site" evidence="19">
    <location>
        <position position="143"/>
    </location>
    <ligand>
        <name>NAD(+)</name>
        <dbReference type="ChEBI" id="CHEBI:57540"/>
    </ligand>
</feature>
<dbReference type="PANTHER" id="PTHR43622:SF7">
    <property type="entry name" value="3-DEHYDROQUINATE SYNTHASE, CHLOROPLASTIC"/>
    <property type="match status" value="1"/>
</dbReference>
<dbReference type="GO" id="GO:0008652">
    <property type="term" value="P:amino acid biosynthetic process"/>
    <property type="evidence" value="ECO:0007669"/>
    <property type="project" value="UniProtKB-KW"/>
</dbReference>
<keyword evidence="10 19" id="KW-0963">Cytoplasm</keyword>
<evidence type="ECO:0000256" key="17">
    <source>
        <dbReference type="ARBA" id="ARBA00023239"/>
    </source>
</evidence>
<evidence type="ECO:0000256" key="3">
    <source>
        <dbReference type="ARBA" id="ARBA00001947"/>
    </source>
</evidence>
<evidence type="ECO:0000256" key="5">
    <source>
        <dbReference type="ARBA" id="ARBA00004496"/>
    </source>
</evidence>
<dbReference type="GO" id="GO:0000166">
    <property type="term" value="F:nucleotide binding"/>
    <property type="evidence" value="ECO:0007669"/>
    <property type="project" value="UniProtKB-KW"/>
</dbReference>
<evidence type="ECO:0000256" key="11">
    <source>
        <dbReference type="ARBA" id="ARBA00022605"/>
    </source>
</evidence>
<dbReference type="InterPro" id="IPR056179">
    <property type="entry name" value="DHQS_C"/>
</dbReference>
<dbReference type="AlphaFoldDB" id="A0A2W5N0E6"/>
<dbReference type="GO" id="GO:0005737">
    <property type="term" value="C:cytoplasm"/>
    <property type="evidence" value="ECO:0007669"/>
    <property type="project" value="UniProtKB-SubCell"/>
</dbReference>
<dbReference type="GO" id="GO:0003856">
    <property type="term" value="F:3-dehydroquinate synthase activity"/>
    <property type="evidence" value="ECO:0007669"/>
    <property type="project" value="UniProtKB-UniRule"/>
</dbReference>
<dbReference type="Pfam" id="PF24621">
    <property type="entry name" value="DHQS_C"/>
    <property type="match status" value="1"/>
</dbReference>
<comment type="caution">
    <text evidence="19">Lacks conserved residue(s) required for the propagation of feature annotation.</text>
</comment>
<evidence type="ECO:0000256" key="2">
    <source>
        <dbReference type="ARBA" id="ARBA00001911"/>
    </source>
</evidence>
<evidence type="ECO:0000256" key="18">
    <source>
        <dbReference type="ARBA" id="ARBA00023285"/>
    </source>
</evidence>
<evidence type="ECO:0000256" key="13">
    <source>
        <dbReference type="ARBA" id="ARBA00022741"/>
    </source>
</evidence>
<feature type="binding site" evidence="19">
    <location>
        <position position="152"/>
    </location>
    <ligand>
        <name>NAD(+)</name>
        <dbReference type="ChEBI" id="CHEBI:57540"/>
    </ligand>
</feature>
<evidence type="ECO:0000256" key="14">
    <source>
        <dbReference type="ARBA" id="ARBA00022833"/>
    </source>
</evidence>
<comment type="cofactor">
    <cofactor evidence="3">
        <name>Zn(2+)</name>
        <dbReference type="ChEBI" id="CHEBI:29105"/>
    </cofactor>
</comment>
<name>A0A2W5N0E6_9BACT</name>
<comment type="similarity">
    <text evidence="7 19">Belongs to the sugar phosphate cyclases superfamily. Dehydroquinate synthase family.</text>
</comment>
<dbReference type="GO" id="GO:0046872">
    <property type="term" value="F:metal ion binding"/>
    <property type="evidence" value="ECO:0007669"/>
    <property type="project" value="UniProtKB-KW"/>
</dbReference>
<dbReference type="InterPro" id="IPR030963">
    <property type="entry name" value="DHQ_synth_fam"/>
</dbReference>
<evidence type="ECO:0000313" key="23">
    <source>
        <dbReference type="Proteomes" id="UP000249417"/>
    </source>
</evidence>
<comment type="cofactor">
    <cofactor evidence="19">
        <name>Co(2+)</name>
        <dbReference type="ChEBI" id="CHEBI:48828"/>
    </cofactor>
    <cofactor evidence="19">
        <name>Zn(2+)</name>
        <dbReference type="ChEBI" id="CHEBI:29105"/>
    </cofactor>
    <text evidence="19">Binds 1 divalent metal cation per subunit. Can use either Co(2+) or Zn(2+).</text>
</comment>
<evidence type="ECO:0000256" key="4">
    <source>
        <dbReference type="ARBA" id="ARBA00003485"/>
    </source>
</evidence>